<keyword evidence="6 7" id="KW-0472">Membrane</keyword>
<feature type="transmembrane region" description="Helical" evidence="7">
    <location>
        <begin position="156"/>
        <end position="180"/>
    </location>
</feature>
<evidence type="ECO:0000256" key="4">
    <source>
        <dbReference type="ARBA" id="ARBA00022801"/>
    </source>
</evidence>
<dbReference type="STRING" id="545695.TREAZ_2227"/>
<keyword evidence="4" id="KW-0378">Hydrolase</keyword>
<keyword evidence="10" id="KW-1185">Reference proteome</keyword>
<feature type="transmembrane region" description="Helical" evidence="7">
    <location>
        <begin position="186"/>
        <end position="205"/>
    </location>
</feature>
<dbReference type="InterPro" id="IPR022764">
    <property type="entry name" value="Peptidase_S54_rhomboid_dom"/>
</dbReference>
<dbReference type="Pfam" id="PF01694">
    <property type="entry name" value="Rhomboid"/>
    <property type="match status" value="1"/>
</dbReference>
<evidence type="ECO:0000313" key="9">
    <source>
        <dbReference type="EMBL" id="AEF80461.1"/>
    </source>
</evidence>
<dbReference type="GO" id="GO:0016020">
    <property type="term" value="C:membrane"/>
    <property type="evidence" value="ECO:0007669"/>
    <property type="project" value="UniProtKB-SubCell"/>
</dbReference>
<evidence type="ECO:0000256" key="1">
    <source>
        <dbReference type="ARBA" id="ARBA00004141"/>
    </source>
</evidence>
<dbReference type="Proteomes" id="UP000009222">
    <property type="component" value="Chromosome"/>
</dbReference>
<comment type="similarity">
    <text evidence="2">Belongs to the peptidase S54 family.</text>
</comment>
<dbReference type="PANTHER" id="PTHR43731:SF14">
    <property type="entry name" value="PRESENILIN-ASSOCIATED RHOMBOID-LIKE PROTEIN, MITOCHONDRIAL"/>
    <property type="match status" value="1"/>
</dbReference>
<dbReference type="EMBL" id="CP001841">
    <property type="protein sequence ID" value="AEF80461.1"/>
    <property type="molecule type" value="Genomic_DNA"/>
</dbReference>
<keyword evidence="5 7" id="KW-1133">Transmembrane helix</keyword>
<accession>F5Y8N1</accession>
<dbReference type="KEGG" id="taz:TREAZ_2227"/>
<sequence>MNFLRKPFRNSQYNVVLILIGLNILVFLGEKVFYNPRAMDITDYLAMNPVLVVHGYLWQFATYMFVHDPFSYSHIIFNMLALFIFGTQVERYMGSTEFLLYYMLTGVLAGVFSFIVYWFTGSYRVFLMGASGAIFAVQLAYAVLFPRNILYLWGILPLRAPVMVLGFTALEIFFMVTGLGGNVAHFTHLAGFAFGWLYFLVRFGINPWRAMRR</sequence>
<organism evidence="9 10">
    <name type="scientific">Leadbettera azotonutricia (strain ATCC BAA-888 / DSM 13862 / ZAS-9)</name>
    <name type="common">Treponema azotonutricium</name>
    <dbReference type="NCBI Taxonomy" id="545695"/>
    <lineage>
        <taxon>Bacteria</taxon>
        <taxon>Pseudomonadati</taxon>
        <taxon>Spirochaetota</taxon>
        <taxon>Spirochaetia</taxon>
        <taxon>Spirochaetales</taxon>
        <taxon>Breznakiellaceae</taxon>
        <taxon>Leadbettera</taxon>
    </lineage>
</organism>
<dbReference type="InterPro" id="IPR035952">
    <property type="entry name" value="Rhomboid-like_sf"/>
</dbReference>
<evidence type="ECO:0000259" key="8">
    <source>
        <dbReference type="Pfam" id="PF01694"/>
    </source>
</evidence>
<dbReference type="RefSeq" id="WP_015709825.1">
    <property type="nucleotide sequence ID" value="NC_015577.1"/>
</dbReference>
<feature type="transmembrane region" description="Helical" evidence="7">
    <location>
        <begin position="125"/>
        <end position="144"/>
    </location>
</feature>
<dbReference type="HOGENOM" id="CLU_055068_4_1_12"/>
<reference evidence="10" key="1">
    <citation type="submission" date="2009-12" db="EMBL/GenBank/DDBJ databases">
        <title>Complete sequence of Treponema azotonutricium strain ZAS-9.</title>
        <authorList>
            <person name="Tetu S.G."/>
            <person name="Matson E."/>
            <person name="Ren Q."/>
            <person name="Seshadri R."/>
            <person name="Elbourne L."/>
            <person name="Hassan K.A."/>
            <person name="Durkin A."/>
            <person name="Radune D."/>
            <person name="Mohamoud Y."/>
            <person name="Shay R."/>
            <person name="Jin S."/>
            <person name="Zhang X."/>
            <person name="Lucey K."/>
            <person name="Ballor N.R."/>
            <person name="Ottesen E."/>
            <person name="Rosenthal R."/>
            <person name="Allen A."/>
            <person name="Leadbetter J.R."/>
            <person name="Paulsen I.T."/>
        </authorList>
    </citation>
    <scope>NUCLEOTIDE SEQUENCE [LARGE SCALE GENOMIC DNA]</scope>
    <source>
        <strain evidence="10">ATCC BAA-888 / DSM 13862 / ZAS-9</strain>
    </source>
</reference>
<dbReference type="eggNOG" id="COG0705">
    <property type="taxonomic scope" value="Bacteria"/>
</dbReference>
<dbReference type="Gene3D" id="1.20.1540.10">
    <property type="entry name" value="Rhomboid-like"/>
    <property type="match status" value="1"/>
</dbReference>
<keyword evidence="3 7" id="KW-0812">Transmembrane</keyword>
<evidence type="ECO:0000256" key="3">
    <source>
        <dbReference type="ARBA" id="ARBA00022692"/>
    </source>
</evidence>
<gene>
    <name evidence="9" type="ordered locus">TREAZ_2227</name>
</gene>
<evidence type="ECO:0000313" key="10">
    <source>
        <dbReference type="Proteomes" id="UP000009222"/>
    </source>
</evidence>
<feature type="domain" description="Peptidase S54 rhomboid" evidence="8">
    <location>
        <begin position="55"/>
        <end position="202"/>
    </location>
</feature>
<feature type="transmembrane region" description="Helical" evidence="7">
    <location>
        <begin position="99"/>
        <end position="119"/>
    </location>
</feature>
<evidence type="ECO:0000256" key="6">
    <source>
        <dbReference type="ARBA" id="ARBA00023136"/>
    </source>
</evidence>
<feature type="transmembrane region" description="Helical" evidence="7">
    <location>
        <begin position="12"/>
        <end position="29"/>
    </location>
</feature>
<dbReference type="GO" id="GO:0004252">
    <property type="term" value="F:serine-type endopeptidase activity"/>
    <property type="evidence" value="ECO:0007669"/>
    <property type="project" value="InterPro"/>
</dbReference>
<feature type="transmembrane region" description="Helical" evidence="7">
    <location>
        <begin position="70"/>
        <end position="87"/>
    </location>
</feature>
<dbReference type="OrthoDB" id="9813074at2"/>
<dbReference type="InterPro" id="IPR050925">
    <property type="entry name" value="Rhomboid_protease_S54"/>
</dbReference>
<dbReference type="SMART" id="SM01160">
    <property type="entry name" value="DUF1751"/>
    <property type="match status" value="1"/>
</dbReference>
<comment type="subcellular location">
    <subcellularLocation>
        <location evidence="1">Membrane</location>
        <topology evidence="1">Multi-pass membrane protein</topology>
    </subcellularLocation>
</comment>
<evidence type="ECO:0000256" key="7">
    <source>
        <dbReference type="SAM" id="Phobius"/>
    </source>
</evidence>
<dbReference type="FunCoup" id="F5Y8N1">
    <property type="interactions" value="173"/>
</dbReference>
<dbReference type="AlphaFoldDB" id="F5Y8N1"/>
<dbReference type="InParanoid" id="F5Y8N1"/>
<dbReference type="SUPFAM" id="SSF144091">
    <property type="entry name" value="Rhomboid-like"/>
    <property type="match status" value="1"/>
</dbReference>
<name>F5Y8N1_LEAAZ</name>
<dbReference type="MEROPS" id="S54.025"/>
<evidence type="ECO:0000256" key="5">
    <source>
        <dbReference type="ARBA" id="ARBA00022989"/>
    </source>
</evidence>
<protein>
    <submittedName>
        <fullName evidence="9">Rhomboid family protein</fullName>
    </submittedName>
</protein>
<dbReference type="PANTHER" id="PTHR43731">
    <property type="entry name" value="RHOMBOID PROTEASE"/>
    <property type="match status" value="1"/>
</dbReference>
<proteinExistence type="inferred from homology"/>
<evidence type="ECO:0000256" key="2">
    <source>
        <dbReference type="ARBA" id="ARBA00009045"/>
    </source>
</evidence>
<reference evidence="9 10" key="2">
    <citation type="journal article" date="2011" name="ISME J.">
        <title>RNA-seq reveals cooperative metabolic interactions between two termite-gut spirochete species in co-culture.</title>
        <authorList>
            <person name="Rosenthal A.Z."/>
            <person name="Matson E.G."/>
            <person name="Eldar A."/>
            <person name="Leadbetter J.R."/>
        </authorList>
    </citation>
    <scope>NUCLEOTIDE SEQUENCE [LARGE SCALE GENOMIC DNA]</scope>
    <source>
        <strain evidence="10">ATCC BAA-888 / DSM 13862 / ZAS-9</strain>
    </source>
</reference>